<feature type="compositionally biased region" description="Low complexity" evidence="1">
    <location>
        <begin position="35"/>
        <end position="57"/>
    </location>
</feature>
<accession>A0A6V7Q8X7</accession>
<evidence type="ECO:0000256" key="1">
    <source>
        <dbReference type="SAM" id="MobiDB-lite"/>
    </source>
</evidence>
<feature type="region of interest" description="Disordered" evidence="1">
    <location>
        <begin position="1"/>
        <end position="105"/>
    </location>
</feature>
<dbReference type="EMBL" id="LR862134">
    <property type="protein sequence ID" value="CAD1839428.1"/>
    <property type="molecule type" value="Genomic_DNA"/>
</dbReference>
<dbReference type="AlphaFoldDB" id="A0A6V7Q8X7"/>
<proteinExistence type="predicted"/>
<gene>
    <name evidence="2" type="ORF">CB5_LOCUS22639</name>
</gene>
<protein>
    <submittedName>
        <fullName evidence="2">Uncharacterized protein</fullName>
    </submittedName>
</protein>
<organism evidence="2">
    <name type="scientific">Ananas comosus var. bracteatus</name>
    <name type="common">red pineapple</name>
    <dbReference type="NCBI Taxonomy" id="296719"/>
    <lineage>
        <taxon>Eukaryota</taxon>
        <taxon>Viridiplantae</taxon>
        <taxon>Streptophyta</taxon>
        <taxon>Embryophyta</taxon>
        <taxon>Tracheophyta</taxon>
        <taxon>Spermatophyta</taxon>
        <taxon>Magnoliopsida</taxon>
        <taxon>Liliopsida</taxon>
        <taxon>Poales</taxon>
        <taxon>Bromeliaceae</taxon>
        <taxon>Bromelioideae</taxon>
        <taxon>Ananas</taxon>
    </lineage>
</organism>
<reference evidence="2" key="1">
    <citation type="submission" date="2020-07" db="EMBL/GenBank/DDBJ databases">
        <authorList>
            <person name="Lin J."/>
        </authorList>
    </citation>
    <scope>NUCLEOTIDE SEQUENCE</scope>
</reference>
<name>A0A6V7Q8X7_ANACO</name>
<evidence type="ECO:0000313" key="2">
    <source>
        <dbReference type="EMBL" id="CAD1839428.1"/>
    </source>
</evidence>
<sequence length="154" mass="17325">MTLSHHRLLCFSPPPSPLRPQKLFSPSPHSPPPRLSLLSNPNLILSSSSSTPSPLRTLRPRPTTRSRVSIRGAEKRGERTRRKGMGLCEGLRNRARKGGGGVREDAEAGGVRHVRLRRRPRLLLEQLPRHRELLWLFLLVAHSDLFNEMGSGGW</sequence>